<proteinExistence type="predicted"/>
<accession>A0ABV0PEX5</accession>
<organism evidence="1 2">
    <name type="scientific">Goodea atripinnis</name>
    <dbReference type="NCBI Taxonomy" id="208336"/>
    <lineage>
        <taxon>Eukaryota</taxon>
        <taxon>Metazoa</taxon>
        <taxon>Chordata</taxon>
        <taxon>Craniata</taxon>
        <taxon>Vertebrata</taxon>
        <taxon>Euteleostomi</taxon>
        <taxon>Actinopterygii</taxon>
        <taxon>Neopterygii</taxon>
        <taxon>Teleostei</taxon>
        <taxon>Neoteleostei</taxon>
        <taxon>Acanthomorphata</taxon>
        <taxon>Ovalentaria</taxon>
        <taxon>Atherinomorphae</taxon>
        <taxon>Cyprinodontiformes</taxon>
        <taxon>Goodeidae</taxon>
        <taxon>Goodea</taxon>
    </lineage>
</organism>
<sequence length="99" mass="11521">MLSLAKFNLNHHVFLRKQMLPFSPMKVKLCLSDGTRMQFHAVDPRDDILGFLETLISILQSAFEVNLHRQLDLDMLAVVMNVLHLLTFFPYNGIDFKIF</sequence>
<reference evidence="1 2" key="1">
    <citation type="submission" date="2021-06" db="EMBL/GenBank/DDBJ databases">
        <authorList>
            <person name="Palmer J.M."/>
        </authorList>
    </citation>
    <scope>NUCLEOTIDE SEQUENCE [LARGE SCALE GENOMIC DNA]</scope>
    <source>
        <strain evidence="1 2">GA_2019</strain>
        <tissue evidence="1">Muscle</tissue>
    </source>
</reference>
<protein>
    <recommendedName>
        <fullName evidence="3">Neurofibromin</fullName>
    </recommendedName>
</protein>
<dbReference type="Proteomes" id="UP001476798">
    <property type="component" value="Unassembled WGS sequence"/>
</dbReference>
<evidence type="ECO:0000313" key="2">
    <source>
        <dbReference type="Proteomes" id="UP001476798"/>
    </source>
</evidence>
<dbReference type="EMBL" id="JAHRIO010071440">
    <property type="protein sequence ID" value="MEQ2182027.1"/>
    <property type="molecule type" value="Genomic_DNA"/>
</dbReference>
<evidence type="ECO:0008006" key="3">
    <source>
        <dbReference type="Google" id="ProtNLM"/>
    </source>
</evidence>
<evidence type="ECO:0000313" key="1">
    <source>
        <dbReference type="EMBL" id="MEQ2182027.1"/>
    </source>
</evidence>
<comment type="caution">
    <text evidence="1">The sequence shown here is derived from an EMBL/GenBank/DDBJ whole genome shotgun (WGS) entry which is preliminary data.</text>
</comment>
<name>A0ABV0PEX5_9TELE</name>
<keyword evidence="2" id="KW-1185">Reference proteome</keyword>
<gene>
    <name evidence="1" type="ORF">GOODEAATRI_017820</name>
</gene>